<dbReference type="InterPro" id="IPR036249">
    <property type="entry name" value="Thioredoxin-like_sf"/>
</dbReference>
<keyword evidence="3" id="KW-1185">Reference proteome</keyword>
<protein>
    <recommendedName>
        <fullName evidence="4">Peroxiredoxin like 2C</fullName>
    </recommendedName>
</protein>
<feature type="region of interest" description="Disordered" evidence="1">
    <location>
        <begin position="1"/>
        <end position="28"/>
    </location>
</feature>
<dbReference type="KEGG" id="malb:109956603"/>
<dbReference type="PANTHER" id="PTHR28630">
    <property type="match status" value="1"/>
</dbReference>
<dbReference type="STRING" id="43700.ENSMALP00000025317"/>
<reference evidence="2" key="1">
    <citation type="submission" date="2025-08" db="UniProtKB">
        <authorList>
            <consortium name="Ensembl"/>
        </authorList>
    </citation>
    <scope>IDENTIFICATION</scope>
</reference>
<dbReference type="Ensembl" id="ENSMALT00000025790.1">
    <property type="protein sequence ID" value="ENSMALP00000025317.1"/>
    <property type="gene ID" value="ENSMALG00000017631.1"/>
</dbReference>
<proteinExistence type="predicted"/>
<evidence type="ECO:0000256" key="1">
    <source>
        <dbReference type="SAM" id="MobiDB-lite"/>
    </source>
</evidence>
<dbReference type="InterPro" id="IPR032801">
    <property type="entry name" value="PXL2A/B/C"/>
</dbReference>
<dbReference type="SUPFAM" id="SSF52833">
    <property type="entry name" value="Thioredoxin-like"/>
    <property type="match status" value="1"/>
</dbReference>
<dbReference type="AlphaFoldDB" id="A0A3Q3K9J8"/>
<organism evidence="2 3">
    <name type="scientific">Monopterus albus</name>
    <name type="common">Swamp eel</name>
    <dbReference type="NCBI Taxonomy" id="43700"/>
    <lineage>
        <taxon>Eukaryota</taxon>
        <taxon>Metazoa</taxon>
        <taxon>Chordata</taxon>
        <taxon>Craniata</taxon>
        <taxon>Vertebrata</taxon>
        <taxon>Euteleostomi</taxon>
        <taxon>Actinopterygii</taxon>
        <taxon>Neopterygii</taxon>
        <taxon>Teleostei</taxon>
        <taxon>Neoteleostei</taxon>
        <taxon>Acanthomorphata</taxon>
        <taxon>Anabantaria</taxon>
        <taxon>Synbranchiformes</taxon>
        <taxon>Synbranchidae</taxon>
        <taxon>Monopterus</taxon>
    </lineage>
</organism>
<dbReference type="RefSeq" id="XP_020449511.1">
    <property type="nucleotide sequence ID" value="XM_020593855.1"/>
</dbReference>
<sequence>MSRSNLRTHSANDFQQQEKGAWSGCTAPPRTAVRFRKAIGKMSKIVSPITQQVTTQSREIGTSSVDIRLEDVEDCLIYDRHGVSLLFKNLYQDRKSVIIFVRNFLCYSCKEYVDDLSKIPRETLEDAGIRLVVIGQSAHHHIEPFCSLTGYPYEIYVDPERCIYQKLGMKREEKFTDSANPSPHVKSGIFMGQMKSIWRAITSPAFDFQGDLHQQGGAIIAGPGCQVHFFHFDMNRLDHMPINWLLQLAGVQKTLDFSTKPKIIHV</sequence>
<evidence type="ECO:0008006" key="4">
    <source>
        <dbReference type="Google" id="ProtNLM"/>
    </source>
</evidence>
<evidence type="ECO:0000313" key="3">
    <source>
        <dbReference type="Proteomes" id="UP000261600"/>
    </source>
</evidence>
<feature type="compositionally biased region" description="Polar residues" evidence="1">
    <location>
        <begin position="1"/>
        <end position="18"/>
    </location>
</feature>
<dbReference type="PANTHER" id="PTHR28630:SF3">
    <property type="entry name" value="PEROXIREDOXIN-LIKE 2C"/>
    <property type="match status" value="1"/>
</dbReference>
<dbReference type="CTD" id="195827"/>
<dbReference type="CDD" id="cd02970">
    <property type="entry name" value="PRX_like2"/>
    <property type="match status" value="1"/>
</dbReference>
<dbReference type="Proteomes" id="UP000261600">
    <property type="component" value="Unplaced"/>
</dbReference>
<dbReference type="OrthoDB" id="40334at2759"/>
<name>A0A3Q3K9J8_MONAL</name>
<evidence type="ECO:0000313" key="2">
    <source>
        <dbReference type="Ensembl" id="ENSMALP00000025317.1"/>
    </source>
</evidence>
<dbReference type="Gene3D" id="3.40.30.10">
    <property type="entry name" value="Glutaredoxin"/>
    <property type="match status" value="1"/>
</dbReference>
<accession>A0A3Q3K9J8</accession>
<reference evidence="2" key="2">
    <citation type="submission" date="2025-09" db="UniProtKB">
        <authorList>
            <consortium name="Ensembl"/>
        </authorList>
    </citation>
    <scope>IDENTIFICATION</scope>
</reference>
<dbReference type="Pfam" id="PF13911">
    <property type="entry name" value="AhpC-TSA_2"/>
    <property type="match status" value="1"/>
</dbReference>
<dbReference type="GeneID" id="109956603"/>